<sequence length="189" mass="21592">MAWSFFERTAKDAKNGVKKKWDQVTTGADQLVSVRPQTYKSVQDLMIQLKAQIRKKDSLPEDVVDALEQLNTKLNRAKEKFDREFEKGINLIKFAVLTQEFNEESRSAIYKYQPTLMAAPGVWNKIAAYINAFLEKYCGGTLFDVEDSVLGKVKEFRQQFDTTKDDLMPKASPSDSEDSCSNMFGCFNN</sequence>
<organism evidence="2 4">
    <name type="scientific">Legionella steigerwaltii</name>
    <dbReference type="NCBI Taxonomy" id="460"/>
    <lineage>
        <taxon>Bacteria</taxon>
        <taxon>Pseudomonadati</taxon>
        <taxon>Pseudomonadota</taxon>
        <taxon>Gammaproteobacteria</taxon>
        <taxon>Legionellales</taxon>
        <taxon>Legionellaceae</taxon>
        <taxon>Legionella</taxon>
    </lineage>
</organism>
<dbReference type="Proteomes" id="UP000054820">
    <property type="component" value="Unassembled WGS sequence"/>
</dbReference>
<accession>A0A378LBN3</accession>
<gene>
    <name evidence="1" type="ORF">Lstg_2438</name>
    <name evidence="2" type="ORF">NCTC11991_02340</name>
</gene>
<dbReference type="Proteomes" id="UP000255110">
    <property type="component" value="Unassembled WGS sequence"/>
</dbReference>
<dbReference type="RefSeq" id="WP_058477982.1">
    <property type="nucleotide sequence ID" value="NZ_CAAAIO010000010.1"/>
</dbReference>
<keyword evidence="3" id="KW-1185">Reference proteome</keyword>
<evidence type="ECO:0000313" key="1">
    <source>
        <dbReference type="EMBL" id="KTD75759.1"/>
    </source>
</evidence>
<dbReference type="OrthoDB" id="5645479at2"/>
<name>A0A378LBN3_9GAMM</name>
<proteinExistence type="predicted"/>
<evidence type="ECO:0000313" key="3">
    <source>
        <dbReference type="Proteomes" id="UP000054820"/>
    </source>
</evidence>
<dbReference type="EMBL" id="LNYZ01000020">
    <property type="protein sequence ID" value="KTD75759.1"/>
    <property type="molecule type" value="Genomic_DNA"/>
</dbReference>
<evidence type="ECO:0000313" key="4">
    <source>
        <dbReference type="Proteomes" id="UP000255110"/>
    </source>
</evidence>
<protein>
    <submittedName>
        <fullName evidence="2">Uncharacterized protein</fullName>
    </submittedName>
</protein>
<dbReference type="STRING" id="460.Lstg_2438"/>
<reference evidence="2 4" key="2">
    <citation type="submission" date="2018-06" db="EMBL/GenBank/DDBJ databases">
        <authorList>
            <consortium name="Pathogen Informatics"/>
            <person name="Doyle S."/>
        </authorList>
    </citation>
    <scope>NUCLEOTIDE SEQUENCE [LARGE SCALE GENOMIC DNA]</scope>
    <source>
        <strain evidence="2 4">NCTC11991</strain>
    </source>
</reference>
<reference evidence="1 3" key="1">
    <citation type="submission" date="2015-11" db="EMBL/GenBank/DDBJ databases">
        <title>Genomic analysis of 38 Legionella species identifies large and diverse effector repertoires.</title>
        <authorList>
            <person name="Burstein D."/>
            <person name="Amaro F."/>
            <person name="Zusman T."/>
            <person name="Lifshitz Z."/>
            <person name="Cohen O."/>
            <person name="Gilbert J.A."/>
            <person name="Pupko T."/>
            <person name="Shuman H.A."/>
            <person name="Segal G."/>
        </authorList>
    </citation>
    <scope>NUCLEOTIDE SEQUENCE [LARGE SCALE GENOMIC DNA]</scope>
    <source>
        <strain evidence="1 3">SC-18-C9</strain>
    </source>
</reference>
<evidence type="ECO:0000313" key="2">
    <source>
        <dbReference type="EMBL" id="STY23730.1"/>
    </source>
</evidence>
<dbReference type="EMBL" id="UGOY01000001">
    <property type="protein sequence ID" value="STY23730.1"/>
    <property type="molecule type" value="Genomic_DNA"/>
</dbReference>
<dbReference type="AlphaFoldDB" id="A0A378LBN3"/>